<evidence type="ECO:0000256" key="1">
    <source>
        <dbReference type="ARBA" id="ARBA00001936"/>
    </source>
</evidence>
<evidence type="ECO:0000256" key="6">
    <source>
        <dbReference type="ARBA" id="ARBA00023211"/>
    </source>
</evidence>
<organism evidence="10 11">
    <name type="scientific">Rhodopirellula sallentina SM41</name>
    <dbReference type="NCBI Taxonomy" id="1263870"/>
    <lineage>
        <taxon>Bacteria</taxon>
        <taxon>Pseudomonadati</taxon>
        <taxon>Planctomycetota</taxon>
        <taxon>Planctomycetia</taxon>
        <taxon>Pirellulales</taxon>
        <taxon>Pirellulaceae</taxon>
        <taxon>Rhodopirellula</taxon>
    </lineage>
</organism>
<dbReference type="PROSITE" id="PS00893">
    <property type="entry name" value="NUDIX_BOX"/>
    <property type="match status" value="1"/>
</dbReference>
<evidence type="ECO:0000256" key="7">
    <source>
        <dbReference type="RuleBase" id="RU003476"/>
    </source>
</evidence>
<dbReference type="InterPro" id="IPR045121">
    <property type="entry name" value="CoAse"/>
</dbReference>
<protein>
    <submittedName>
        <fullName evidence="10">NUDIX hydrolase, core domain protein</fullName>
    </submittedName>
</protein>
<dbReference type="PANTHER" id="PTHR12992:SF11">
    <property type="entry name" value="MITOCHONDRIAL COENZYME A DIPHOSPHATASE NUDT8"/>
    <property type="match status" value="1"/>
</dbReference>
<evidence type="ECO:0000256" key="5">
    <source>
        <dbReference type="ARBA" id="ARBA00022842"/>
    </source>
</evidence>
<evidence type="ECO:0000313" key="11">
    <source>
        <dbReference type="Proteomes" id="UP000011885"/>
    </source>
</evidence>
<dbReference type="RefSeq" id="WP_008680082.1">
    <property type="nucleotide sequence ID" value="NZ_ANOH01000218.1"/>
</dbReference>
<dbReference type="OrthoDB" id="9802805at2"/>
<keyword evidence="4 7" id="KW-0378">Hydrolase</keyword>
<dbReference type="Pfam" id="PF00293">
    <property type="entry name" value="NUDIX"/>
    <property type="match status" value="1"/>
</dbReference>
<keyword evidence="5" id="KW-0460">Magnesium</keyword>
<evidence type="ECO:0000256" key="3">
    <source>
        <dbReference type="ARBA" id="ARBA00022723"/>
    </source>
</evidence>
<dbReference type="InterPro" id="IPR020476">
    <property type="entry name" value="Nudix_hydrolase"/>
</dbReference>
<evidence type="ECO:0000256" key="8">
    <source>
        <dbReference type="SAM" id="MobiDB-lite"/>
    </source>
</evidence>
<dbReference type="InterPro" id="IPR015797">
    <property type="entry name" value="NUDIX_hydrolase-like_dom_sf"/>
</dbReference>
<name>M5U1R0_9BACT</name>
<comment type="similarity">
    <text evidence="7">Belongs to the Nudix hydrolase family.</text>
</comment>
<dbReference type="SUPFAM" id="SSF55811">
    <property type="entry name" value="Nudix"/>
    <property type="match status" value="1"/>
</dbReference>
<keyword evidence="6" id="KW-0464">Manganese</keyword>
<dbReference type="InterPro" id="IPR020084">
    <property type="entry name" value="NUDIX_hydrolase_CS"/>
</dbReference>
<evidence type="ECO:0000256" key="2">
    <source>
        <dbReference type="ARBA" id="ARBA00001946"/>
    </source>
</evidence>
<proteinExistence type="inferred from homology"/>
<gene>
    <name evidence="10" type="ORF">RSSM_03214</name>
</gene>
<dbReference type="EMBL" id="ANOH01000218">
    <property type="protein sequence ID" value="EMI55402.1"/>
    <property type="molecule type" value="Genomic_DNA"/>
</dbReference>
<dbReference type="InterPro" id="IPR000086">
    <property type="entry name" value="NUDIX_hydrolase_dom"/>
</dbReference>
<dbReference type="GO" id="GO:0010945">
    <property type="term" value="F:coenzyme A diphosphatase activity"/>
    <property type="evidence" value="ECO:0007669"/>
    <property type="project" value="InterPro"/>
</dbReference>
<dbReference type="PROSITE" id="PS51462">
    <property type="entry name" value="NUDIX"/>
    <property type="match status" value="1"/>
</dbReference>
<dbReference type="AlphaFoldDB" id="M5U1R0"/>
<comment type="caution">
    <text evidence="10">The sequence shown here is derived from an EMBL/GenBank/DDBJ whole genome shotgun (WGS) entry which is preliminary data.</text>
</comment>
<feature type="domain" description="Nudix hydrolase" evidence="9">
    <location>
        <begin position="18"/>
        <end position="154"/>
    </location>
</feature>
<comment type="cofactor">
    <cofactor evidence="2">
        <name>Mg(2+)</name>
        <dbReference type="ChEBI" id="CHEBI:18420"/>
    </cofactor>
</comment>
<comment type="cofactor">
    <cofactor evidence="1">
        <name>Mn(2+)</name>
        <dbReference type="ChEBI" id="CHEBI:29035"/>
    </cofactor>
</comment>
<keyword evidence="11" id="KW-1185">Reference proteome</keyword>
<dbReference type="CDD" id="cd03426">
    <property type="entry name" value="NUDIX_CoAse_Nudt7"/>
    <property type="match status" value="1"/>
</dbReference>
<dbReference type="Gene3D" id="3.90.79.10">
    <property type="entry name" value="Nucleoside Triphosphate Pyrophosphohydrolase"/>
    <property type="match status" value="1"/>
</dbReference>
<reference evidence="10 11" key="1">
    <citation type="journal article" date="2013" name="Mar. Genomics">
        <title>Expression of sulfatases in Rhodopirellula baltica and the diversity of sulfatases in the genus Rhodopirellula.</title>
        <authorList>
            <person name="Wegner C.E."/>
            <person name="Richter-Heitmann T."/>
            <person name="Klindworth A."/>
            <person name="Klockow C."/>
            <person name="Richter M."/>
            <person name="Achstetter T."/>
            <person name="Glockner F.O."/>
            <person name="Harder J."/>
        </authorList>
    </citation>
    <scope>NUCLEOTIDE SEQUENCE [LARGE SCALE GENOMIC DNA]</scope>
    <source>
        <strain evidence="10 11">SM41</strain>
    </source>
</reference>
<keyword evidence="3" id="KW-0479">Metal-binding</keyword>
<dbReference type="Proteomes" id="UP000011885">
    <property type="component" value="Unassembled WGS sequence"/>
</dbReference>
<dbReference type="PATRIC" id="fig|1263870.3.peg.3413"/>
<evidence type="ECO:0000256" key="4">
    <source>
        <dbReference type="ARBA" id="ARBA00022801"/>
    </source>
</evidence>
<evidence type="ECO:0000259" key="9">
    <source>
        <dbReference type="PROSITE" id="PS51462"/>
    </source>
</evidence>
<feature type="region of interest" description="Disordered" evidence="8">
    <location>
        <begin position="204"/>
        <end position="226"/>
    </location>
</feature>
<evidence type="ECO:0000313" key="10">
    <source>
        <dbReference type="EMBL" id="EMI55402.1"/>
    </source>
</evidence>
<accession>M5U1R0</accession>
<dbReference type="PANTHER" id="PTHR12992">
    <property type="entry name" value="NUDIX HYDROLASE"/>
    <property type="match status" value="1"/>
</dbReference>
<sequence>MTPQLAYGRHRGPAKLKSRRAAVAVGLYLDPDRGWTIPLTRRPHALRHHGGQICFPGGRIEPGESPREAALREFEEELGLPAAVYRVCGNLPLQFVYASDNVVTPVVCVLHKPDEEWKPDPGEVDEVIALPLDGVLAQSRIRPMWHRRTVHAAANPEREVAHIRFAAPAFEYDSLRIWGATAVILDQLAQCLLPHRARSGRDAILPSWPGDAASQADASGVRTFRR</sequence>
<dbReference type="PRINTS" id="PR00502">
    <property type="entry name" value="NUDIXFAMILY"/>
</dbReference>
<dbReference type="GO" id="GO:0046872">
    <property type="term" value="F:metal ion binding"/>
    <property type="evidence" value="ECO:0007669"/>
    <property type="project" value="UniProtKB-KW"/>
</dbReference>